<evidence type="ECO:0008006" key="4">
    <source>
        <dbReference type="Google" id="ProtNLM"/>
    </source>
</evidence>
<dbReference type="Gene3D" id="3.40.50.2000">
    <property type="entry name" value="Glycogen Phosphorylase B"/>
    <property type="match status" value="2"/>
</dbReference>
<dbReference type="EMBL" id="UINC01074370">
    <property type="protein sequence ID" value="SVC11486.1"/>
    <property type="molecule type" value="Genomic_DNA"/>
</dbReference>
<reference evidence="3" key="1">
    <citation type="submission" date="2018-05" db="EMBL/GenBank/DDBJ databases">
        <authorList>
            <person name="Lanie J.A."/>
            <person name="Ng W.-L."/>
            <person name="Kazmierczak K.M."/>
            <person name="Andrzejewski T.M."/>
            <person name="Davidsen T.M."/>
            <person name="Wayne K.J."/>
            <person name="Tettelin H."/>
            <person name="Glass J.I."/>
            <person name="Rusch D."/>
            <person name="Podicherti R."/>
            <person name="Tsui H.-C.T."/>
            <person name="Winkler M.E."/>
        </authorList>
    </citation>
    <scope>NUCLEOTIDE SEQUENCE</scope>
</reference>
<name>A0A382JI20_9ZZZZ</name>
<sequence>MGINGRKRLLYIINSSNYFLSHRLSIALRAKEQGFQIHVASPKDEVSKKLEKNGFIHHDIFLSRSGKKIFGEIKTFLSIYETVKRINPDLVHLITIKPVIYGGIVSSFLKVRGVISAIPGLGYSYIAEGLKASIFRFFLSILYKIAFKRNSIKVVFQNEDDKKIISRASSLSKEKVVLIKGSGVDLNQYSFAPIPKGKPIISMASRLQKDKGVTEYYEAAKILKAKGLEAEFYFIGGLDSNYPSEIPEKELLKWERSDVVKFLGYRDDIKLLFHKSSIVVLPSYREGFPKVLQEAAACGRPVITSDVPGCREA</sequence>
<accession>A0A382JI20</accession>
<feature type="domain" description="Glycosyltransferase subfamily 4-like N-terminal" evidence="2">
    <location>
        <begin position="8"/>
        <end position="157"/>
    </location>
</feature>
<dbReference type="CDD" id="cd03808">
    <property type="entry name" value="GT4_CapM-like"/>
    <property type="match status" value="1"/>
</dbReference>
<evidence type="ECO:0000313" key="3">
    <source>
        <dbReference type="EMBL" id="SVC11486.1"/>
    </source>
</evidence>
<feature type="domain" description="Glycosyl transferase family 1" evidence="1">
    <location>
        <begin position="193"/>
        <end position="312"/>
    </location>
</feature>
<dbReference type="InterPro" id="IPR001296">
    <property type="entry name" value="Glyco_trans_1"/>
</dbReference>
<dbReference type="PANTHER" id="PTHR12526:SF638">
    <property type="entry name" value="SPORE COAT PROTEIN SA"/>
    <property type="match status" value="1"/>
</dbReference>
<dbReference type="GO" id="GO:0016757">
    <property type="term" value="F:glycosyltransferase activity"/>
    <property type="evidence" value="ECO:0007669"/>
    <property type="project" value="InterPro"/>
</dbReference>
<gene>
    <name evidence="3" type="ORF">METZ01_LOCUS264340</name>
</gene>
<dbReference type="Pfam" id="PF13477">
    <property type="entry name" value="Glyco_trans_4_2"/>
    <property type="match status" value="1"/>
</dbReference>
<dbReference type="SUPFAM" id="SSF53756">
    <property type="entry name" value="UDP-Glycosyltransferase/glycogen phosphorylase"/>
    <property type="match status" value="1"/>
</dbReference>
<dbReference type="PANTHER" id="PTHR12526">
    <property type="entry name" value="GLYCOSYLTRANSFERASE"/>
    <property type="match status" value="1"/>
</dbReference>
<dbReference type="Pfam" id="PF00534">
    <property type="entry name" value="Glycos_transf_1"/>
    <property type="match status" value="1"/>
</dbReference>
<organism evidence="3">
    <name type="scientific">marine metagenome</name>
    <dbReference type="NCBI Taxonomy" id="408172"/>
    <lineage>
        <taxon>unclassified sequences</taxon>
        <taxon>metagenomes</taxon>
        <taxon>ecological metagenomes</taxon>
    </lineage>
</organism>
<protein>
    <recommendedName>
        <fullName evidence="4">Glycosyltransferase subfamily 4-like N-terminal domain-containing protein</fullName>
    </recommendedName>
</protein>
<dbReference type="AlphaFoldDB" id="A0A382JI20"/>
<feature type="non-terminal residue" evidence="3">
    <location>
        <position position="313"/>
    </location>
</feature>
<proteinExistence type="predicted"/>
<dbReference type="InterPro" id="IPR028098">
    <property type="entry name" value="Glyco_trans_4-like_N"/>
</dbReference>
<evidence type="ECO:0000259" key="2">
    <source>
        <dbReference type="Pfam" id="PF13477"/>
    </source>
</evidence>
<evidence type="ECO:0000259" key="1">
    <source>
        <dbReference type="Pfam" id="PF00534"/>
    </source>
</evidence>